<dbReference type="Pfam" id="PF02518">
    <property type="entry name" value="HATPase_c"/>
    <property type="match status" value="1"/>
</dbReference>
<keyword evidence="10" id="KW-0175">Coiled coil</keyword>
<feature type="repeat" description="TPR" evidence="9">
    <location>
        <begin position="82"/>
        <end position="115"/>
    </location>
</feature>
<dbReference type="SMART" id="SM00388">
    <property type="entry name" value="HisKA"/>
    <property type="match status" value="1"/>
</dbReference>
<dbReference type="SMART" id="SM00028">
    <property type="entry name" value="TPR"/>
    <property type="match status" value="6"/>
</dbReference>
<dbReference type="Proteomes" id="UP001209229">
    <property type="component" value="Unassembled WGS sequence"/>
</dbReference>
<keyword evidence="6" id="KW-0418">Kinase</keyword>
<dbReference type="InterPro" id="IPR003661">
    <property type="entry name" value="HisK_dim/P_dom"/>
</dbReference>
<dbReference type="InterPro" id="IPR019734">
    <property type="entry name" value="TPR_rpt"/>
</dbReference>
<dbReference type="PANTHER" id="PTHR43065">
    <property type="entry name" value="SENSOR HISTIDINE KINASE"/>
    <property type="match status" value="1"/>
</dbReference>
<evidence type="ECO:0000256" key="7">
    <source>
        <dbReference type="ARBA" id="ARBA00022840"/>
    </source>
</evidence>
<gene>
    <name evidence="13" type="ORF">OM075_05575</name>
</gene>
<dbReference type="EMBL" id="JAPDPJ010000008">
    <property type="protein sequence ID" value="MCW3785926.1"/>
    <property type="molecule type" value="Genomic_DNA"/>
</dbReference>
<evidence type="ECO:0000313" key="14">
    <source>
        <dbReference type="Proteomes" id="UP001209229"/>
    </source>
</evidence>
<dbReference type="SUPFAM" id="SSF47384">
    <property type="entry name" value="Homodimeric domain of signal transducing histidine kinase"/>
    <property type="match status" value="1"/>
</dbReference>
<dbReference type="Pfam" id="PF13424">
    <property type="entry name" value="TPR_12"/>
    <property type="match status" value="2"/>
</dbReference>
<dbReference type="AlphaFoldDB" id="A0AAE3SE80"/>
<evidence type="ECO:0000256" key="9">
    <source>
        <dbReference type="PROSITE-ProRule" id="PRU00339"/>
    </source>
</evidence>
<dbReference type="InterPro" id="IPR003594">
    <property type="entry name" value="HATPase_dom"/>
</dbReference>
<dbReference type="Pfam" id="PF13181">
    <property type="entry name" value="TPR_8"/>
    <property type="match status" value="1"/>
</dbReference>
<dbReference type="InterPro" id="IPR036890">
    <property type="entry name" value="HATPase_C_sf"/>
</dbReference>
<dbReference type="InterPro" id="IPR036097">
    <property type="entry name" value="HisK_dim/P_sf"/>
</dbReference>
<keyword evidence="11" id="KW-0472">Membrane</keyword>
<evidence type="ECO:0000256" key="10">
    <source>
        <dbReference type="SAM" id="Coils"/>
    </source>
</evidence>
<organism evidence="13 14">
    <name type="scientific">Plebeiibacterium sediminum</name>
    <dbReference type="NCBI Taxonomy" id="2992112"/>
    <lineage>
        <taxon>Bacteria</taxon>
        <taxon>Pseudomonadati</taxon>
        <taxon>Bacteroidota</taxon>
        <taxon>Bacteroidia</taxon>
        <taxon>Marinilabiliales</taxon>
        <taxon>Marinilabiliaceae</taxon>
        <taxon>Plebeiibacterium</taxon>
    </lineage>
</organism>
<dbReference type="InterPro" id="IPR004358">
    <property type="entry name" value="Sig_transdc_His_kin-like_C"/>
</dbReference>
<evidence type="ECO:0000256" key="4">
    <source>
        <dbReference type="ARBA" id="ARBA00022679"/>
    </source>
</evidence>
<dbReference type="GO" id="GO:0000155">
    <property type="term" value="F:phosphorelay sensor kinase activity"/>
    <property type="evidence" value="ECO:0007669"/>
    <property type="project" value="InterPro"/>
</dbReference>
<comment type="caution">
    <text evidence="13">The sequence shown here is derived from an EMBL/GenBank/DDBJ whole genome shotgun (WGS) entry which is preliminary data.</text>
</comment>
<keyword evidence="11" id="KW-1133">Transmembrane helix</keyword>
<evidence type="ECO:0000256" key="1">
    <source>
        <dbReference type="ARBA" id="ARBA00000085"/>
    </source>
</evidence>
<accession>A0AAE3SE80</accession>
<dbReference type="Gene3D" id="3.30.565.10">
    <property type="entry name" value="Histidine kinase-like ATPase, C-terminal domain"/>
    <property type="match status" value="1"/>
</dbReference>
<evidence type="ECO:0000256" key="2">
    <source>
        <dbReference type="ARBA" id="ARBA00012438"/>
    </source>
</evidence>
<dbReference type="SMART" id="SM00387">
    <property type="entry name" value="HATPase_c"/>
    <property type="match status" value="1"/>
</dbReference>
<name>A0AAE3SE80_9BACT</name>
<evidence type="ECO:0000256" key="8">
    <source>
        <dbReference type="ARBA" id="ARBA00023012"/>
    </source>
</evidence>
<evidence type="ECO:0000256" key="6">
    <source>
        <dbReference type="ARBA" id="ARBA00022777"/>
    </source>
</evidence>
<dbReference type="RefSeq" id="WP_301189498.1">
    <property type="nucleotide sequence ID" value="NZ_JAPDPJ010000008.1"/>
</dbReference>
<dbReference type="PROSITE" id="PS50109">
    <property type="entry name" value="HIS_KIN"/>
    <property type="match status" value="1"/>
</dbReference>
<evidence type="ECO:0000256" key="3">
    <source>
        <dbReference type="ARBA" id="ARBA00022553"/>
    </source>
</evidence>
<sequence length="685" mass="79393">MINLKKILTLLFCLSVFIILKSEESVLDNLHRKLKNASRSEKVEVYNQFSRYYLTSDAEKAVNYAKQALSLAKELNDKKGEAKAYGNLGMGYYFLSDYDELLDYYKKSLSTYKSIGDQEGVNVLATTFYRLNKFHKSLDSYKRSLLILLSDKNSTVSSIVDTYENIGNVYKNLGDYHLALDNYRKALDLIGEDGDKTTLWRNIGEIHLYLEEYDKSLEYFLLLYDELVERKDQLGISEVLNRMAGTFYLNKDLKQSKALFEEALKLQIKLNDHLGASMSFLNLAKIAKDNRHYEDAIDKFRKSLKLAEVINNKTVLRTIYYELSLIYKEKKDFKRAYEYQVLYSDISDFLSQEQKAEEFTNTLVVHDLEKKTQENDILQAKNENYRLRLEKENLSKWRLSFGFTILVILILVFIIYYRYYLKRVENSNLELRIKEALQKQEEQQQIIVHQSSLSSLGELAAGIAHEINQPIQNISLSAEGIKFELLEEHPDEKFLKQSVNEIFEDIVRVREIVDHIRVFSSGQKESVFESFSVSDCVESAISMIQRQYQNHNIKLSLQLDAHVPEVLGNPHKVEQVIHNLLSNARDAVEERSEKDDEFRKEISIRTGVENDQVFIEVRDNGIGIPQDKKTDIFLPFVTSKQLGKGTGLGLSISYSLINEMKGRIEVKSRVMDGTSMKVVFPIQKR</sequence>
<comment type="catalytic activity">
    <reaction evidence="1">
        <text>ATP + protein L-histidine = ADP + protein N-phospho-L-histidine.</text>
        <dbReference type="EC" id="2.7.13.3"/>
    </reaction>
</comment>
<dbReference type="InterPro" id="IPR005467">
    <property type="entry name" value="His_kinase_dom"/>
</dbReference>
<dbReference type="EC" id="2.7.13.3" evidence="2"/>
<dbReference type="Pfam" id="PF00512">
    <property type="entry name" value="HisKA"/>
    <property type="match status" value="1"/>
</dbReference>
<dbReference type="CDD" id="cd00082">
    <property type="entry name" value="HisKA"/>
    <property type="match status" value="1"/>
</dbReference>
<keyword evidence="8" id="KW-0902">Two-component regulatory system</keyword>
<keyword evidence="3" id="KW-0597">Phosphoprotein</keyword>
<dbReference type="SUPFAM" id="SSF55874">
    <property type="entry name" value="ATPase domain of HSP90 chaperone/DNA topoisomerase II/histidine kinase"/>
    <property type="match status" value="1"/>
</dbReference>
<evidence type="ECO:0000256" key="11">
    <source>
        <dbReference type="SAM" id="Phobius"/>
    </source>
</evidence>
<feature type="coiled-coil region" evidence="10">
    <location>
        <begin position="368"/>
        <end position="395"/>
    </location>
</feature>
<dbReference type="Pfam" id="PF13176">
    <property type="entry name" value="TPR_7"/>
    <property type="match status" value="1"/>
</dbReference>
<dbReference type="PANTHER" id="PTHR43065:SF46">
    <property type="entry name" value="C4-DICARBOXYLATE TRANSPORT SENSOR PROTEIN DCTB"/>
    <property type="match status" value="1"/>
</dbReference>
<keyword evidence="5" id="KW-0547">Nucleotide-binding</keyword>
<feature type="domain" description="Histidine kinase" evidence="12">
    <location>
        <begin position="462"/>
        <end position="684"/>
    </location>
</feature>
<proteinExistence type="predicted"/>
<keyword evidence="14" id="KW-1185">Reference proteome</keyword>
<dbReference type="PROSITE" id="PS50293">
    <property type="entry name" value="TPR_REGION"/>
    <property type="match status" value="1"/>
</dbReference>
<reference evidence="13" key="1">
    <citation type="submission" date="2022-10" db="EMBL/GenBank/DDBJ databases">
        <authorList>
            <person name="Yu W.X."/>
        </authorList>
    </citation>
    <scope>NUCLEOTIDE SEQUENCE</scope>
    <source>
        <strain evidence="13">AAT</strain>
    </source>
</reference>
<protein>
    <recommendedName>
        <fullName evidence="2">histidine kinase</fullName>
        <ecNumber evidence="2">2.7.13.3</ecNumber>
    </recommendedName>
</protein>
<dbReference type="GO" id="GO:0005524">
    <property type="term" value="F:ATP binding"/>
    <property type="evidence" value="ECO:0007669"/>
    <property type="project" value="UniProtKB-KW"/>
</dbReference>
<evidence type="ECO:0000313" key="13">
    <source>
        <dbReference type="EMBL" id="MCW3785926.1"/>
    </source>
</evidence>
<keyword evidence="4" id="KW-0808">Transferase</keyword>
<dbReference type="PRINTS" id="PR00344">
    <property type="entry name" value="BCTRLSENSOR"/>
</dbReference>
<dbReference type="InterPro" id="IPR011990">
    <property type="entry name" value="TPR-like_helical_dom_sf"/>
</dbReference>
<feature type="transmembrane region" description="Helical" evidence="11">
    <location>
        <begin position="397"/>
        <end position="417"/>
    </location>
</feature>
<evidence type="ECO:0000256" key="5">
    <source>
        <dbReference type="ARBA" id="ARBA00022741"/>
    </source>
</evidence>
<evidence type="ECO:0000259" key="12">
    <source>
        <dbReference type="PROSITE" id="PS50109"/>
    </source>
</evidence>
<keyword evidence="9" id="KW-0802">TPR repeat</keyword>
<feature type="repeat" description="TPR" evidence="9">
    <location>
        <begin position="160"/>
        <end position="193"/>
    </location>
</feature>
<dbReference type="Gene3D" id="1.10.287.130">
    <property type="match status" value="1"/>
</dbReference>
<dbReference type="Gene3D" id="1.25.40.10">
    <property type="entry name" value="Tetratricopeptide repeat domain"/>
    <property type="match status" value="3"/>
</dbReference>
<dbReference type="SUPFAM" id="SSF48452">
    <property type="entry name" value="TPR-like"/>
    <property type="match status" value="2"/>
</dbReference>
<dbReference type="PROSITE" id="PS50005">
    <property type="entry name" value="TPR"/>
    <property type="match status" value="2"/>
</dbReference>
<keyword evidence="7" id="KW-0067">ATP-binding</keyword>
<keyword evidence="11" id="KW-0812">Transmembrane</keyword>